<organism evidence="1 2">
    <name type="scientific">Thiothrix litoralis</name>
    <dbReference type="NCBI Taxonomy" id="2891210"/>
    <lineage>
        <taxon>Bacteria</taxon>
        <taxon>Pseudomonadati</taxon>
        <taxon>Pseudomonadota</taxon>
        <taxon>Gammaproteobacteria</taxon>
        <taxon>Thiotrichales</taxon>
        <taxon>Thiotrichaceae</taxon>
        <taxon>Thiothrix</taxon>
    </lineage>
</organism>
<dbReference type="InterPro" id="IPR044691">
    <property type="entry name" value="DCC1_Trx"/>
</dbReference>
<evidence type="ECO:0000313" key="1">
    <source>
        <dbReference type="EMBL" id="QTR47321.1"/>
    </source>
</evidence>
<dbReference type="InterPro" id="IPR007263">
    <property type="entry name" value="DCC1-like"/>
</dbReference>
<dbReference type="PANTHER" id="PTHR34290:SF2">
    <property type="entry name" value="OS04G0668800 PROTEIN"/>
    <property type="match status" value="1"/>
</dbReference>
<dbReference type="EMBL" id="CP072801">
    <property type="protein sequence ID" value="QTR47321.1"/>
    <property type="molecule type" value="Genomic_DNA"/>
</dbReference>
<dbReference type="RefSeq" id="WP_210223593.1">
    <property type="nucleotide sequence ID" value="NZ_CP072801.1"/>
</dbReference>
<protein>
    <submittedName>
        <fullName evidence="1">DUF393 domain-containing protein</fullName>
    </submittedName>
</protein>
<dbReference type="PANTHER" id="PTHR34290">
    <property type="entry name" value="SI:CH73-390P7.2"/>
    <property type="match status" value="1"/>
</dbReference>
<dbReference type="Pfam" id="PF04134">
    <property type="entry name" value="DCC1-like"/>
    <property type="match status" value="1"/>
</dbReference>
<evidence type="ECO:0000313" key="2">
    <source>
        <dbReference type="Proteomes" id="UP000672039"/>
    </source>
</evidence>
<gene>
    <name evidence="1" type="ORF">J9253_05115</name>
</gene>
<sequence>MNTSKVTCFHDGECPICNLEINGMKKLDTAGNIQWVDITKDHDALAAAGITYQQAMARIHVIDTQQHMQTGVRGFLAVWKQLPYYRRLAAIVERVPLLIPVMEWGYRLFAYYRLPLTGKKRLPADNQG</sequence>
<dbReference type="Proteomes" id="UP000672039">
    <property type="component" value="Chromosome"/>
</dbReference>
<name>A0ABX7WU14_9GAMM</name>
<keyword evidence="2" id="KW-1185">Reference proteome</keyword>
<proteinExistence type="predicted"/>
<accession>A0ABX7WU14</accession>
<reference evidence="1 2" key="1">
    <citation type="submission" date="2021-04" db="EMBL/GenBank/DDBJ databases">
        <title>Genomics, taxonomy and metabolism of representatives of sulfur bacteria of the genus Thiothrix: Thiothrix fructosivorans QT, Thiothrix unzii A1T and three new species, Thiothrix subterranea sp. nov., Thiothrix litoralis sp. nov. and 'Candidatus Thiothrix anitrata' sp. nov.</title>
        <authorList>
            <person name="Ravin N.V."/>
            <person name="Smolyakov D."/>
            <person name="Rudenko T.S."/>
            <person name="Mardanov A.V."/>
            <person name="Beletsky A.V."/>
            <person name="Markov N.D."/>
            <person name="Fomenkov A.I."/>
            <person name="Roberts R.J."/>
            <person name="Karnachuk O.V."/>
            <person name="Novikov A."/>
            <person name="Grabovich M.Y."/>
        </authorList>
    </citation>
    <scope>NUCLEOTIDE SEQUENCE [LARGE SCALE GENOMIC DNA]</scope>
    <source>
        <strain evidence="1 2">AS</strain>
    </source>
</reference>